<keyword evidence="2" id="KW-0472">Membrane</keyword>
<evidence type="ECO:0000313" key="4">
    <source>
        <dbReference type="RefSeq" id="XP_065648447.1"/>
    </source>
</evidence>
<protein>
    <submittedName>
        <fullName evidence="4">Uncharacterized protein LOC136077954 isoform X1</fullName>
    </submittedName>
</protein>
<dbReference type="Proteomes" id="UP001652625">
    <property type="component" value="Chromosome 03"/>
</dbReference>
<gene>
    <name evidence="4" type="primary">LOC136077954</name>
</gene>
<dbReference type="GeneID" id="136077954"/>
<keyword evidence="3" id="KW-1185">Reference proteome</keyword>
<proteinExistence type="predicted"/>
<dbReference type="RefSeq" id="XP_065648447.1">
    <property type="nucleotide sequence ID" value="XM_065792375.1"/>
</dbReference>
<evidence type="ECO:0000313" key="3">
    <source>
        <dbReference type="Proteomes" id="UP001652625"/>
    </source>
</evidence>
<feature type="transmembrane region" description="Helical" evidence="2">
    <location>
        <begin position="575"/>
        <end position="597"/>
    </location>
</feature>
<evidence type="ECO:0000256" key="2">
    <source>
        <dbReference type="SAM" id="Phobius"/>
    </source>
</evidence>
<sequence>MIQKMFLKIKMKIIFFIIVVFFVYFGACQYDFCYLNSNKIQASFLNFTYTATNDTMETLNFKKYLDDNRLLSLCSLINTSDAGSVNKSNDNTFYMCEVVSLTQTTHVCNDDGYCVNFDQSIIDSYSNWQCTETYICDGLKVGLLLTDEYSDSNDTDVASAVGYAFILNPITNCIIDCINYSYISIDFIVQDYTPETTAATTTTNFYNDTSQTNASKTTKEMLATTTRARYWLQCFQLNPLSQTWEINDCSTVTSESYVTCYCPGPFPIRVFWINEDVKGNLIPFTVQPCIPITTTVEPSTTTSVLENTTTTLNSTTTLNPSYAVVNCQCSFKKPYNQDDDTSVCDACQNHFNLTNDNFQSCATSNGSTIVNFQLVGAPKYVDNILATVQSLIQNGKLTITINEVRYTASNDSFFFTTTKKPTMATIETTNTGYAARSITTYATGNTTTTTLNPAYVVVKLSFSLAKPYNKSDDTSVCKACQYKLNLTNDKIKSCATSNGSTIVNFELIDVSNGLYNDLASIKSLIQNGNLKIIINGVEYVASNDSFKYSYLNDSKATLPPTLSDDDDNHLTDAEIAITVVCVIVGVLGLIIIGVFFYMNHKKKHNKRPVSPCDSTSPIDPEAKRHKHSLSEKHGQHNPAFEQKHY</sequence>
<keyword evidence="2" id="KW-0812">Transmembrane</keyword>
<name>A0ABM4BHG1_HYDVU</name>
<organism evidence="3 4">
    <name type="scientific">Hydra vulgaris</name>
    <name type="common">Hydra</name>
    <name type="synonym">Hydra attenuata</name>
    <dbReference type="NCBI Taxonomy" id="6087"/>
    <lineage>
        <taxon>Eukaryota</taxon>
        <taxon>Metazoa</taxon>
        <taxon>Cnidaria</taxon>
        <taxon>Hydrozoa</taxon>
        <taxon>Hydroidolina</taxon>
        <taxon>Anthoathecata</taxon>
        <taxon>Aplanulata</taxon>
        <taxon>Hydridae</taxon>
        <taxon>Hydra</taxon>
    </lineage>
</organism>
<evidence type="ECO:0000256" key="1">
    <source>
        <dbReference type="SAM" id="MobiDB-lite"/>
    </source>
</evidence>
<accession>A0ABM4BHG1</accession>
<reference evidence="4" key="1">
    <citation type="submission" date="2025-08" db="UniProtKB">
        <authorList>
            <consortium name="RefSeq"/>
        </authorList>
    </citation>
    <scope>IDENTIFICATION</scope>
</reference>
<feature type="region of interest" description="Disordered" evidence="1">
    <location>
        <begin position="604"/>
        <end position="645"/>
    </location>
</feature>
<keyword evidence="2" id="KW-1133">Transmembrane helix</keyword>